<evidence type="ECO:0000313" key="2">
    <source>
        <dbReference type="EMBL" id="GAW71540.1"/>
    </source>
</evidence>
<evidence type="ECO:0000259" key="1">
    <source>
        <dbReference type="Pfam" id="PF20037"/>
    </source>
</evidence>
<feature type="domain" description="DUF6440" evidence="1">
    <location>
        <begin position="10"/>
        <end position="63"/>
    </location>
</feature>
<name>A0A269YPQ7_9LACO</name>
<reference evidence="4" key="4">
    <citation type="submission" date="2019-02" db="EMBL/GenBank/DDBJ databases">
        <authorList>
            <person name="Buron G."/>
            <person name="Chaylann A."/>
            <person name="Dolejs I."/>
            <person name="Forster J."/>
            <person name="Miks M.H."/>
        </authorList>
    </citation>
    <scope>NUCLEOTIDE SEQUENCE</scope>
    <source>
        <strain evidence="4">DSM 10551</strain>
    </source>
</reference>
<comment type="caution">
    <text evidence="3">The sequence shown here is derived from an EMBL/GenBank/DDBJ whole genome shotgun (WGS) entry which is preliminary data.</text>
</comment>
<dbReference type="EMBL" id="NCXI01000002">
    <property type="protein sequence ID" value="PAK87532.1"/>
    <property type="molecule type" value="Genomic_DNA"/>
</dbReference>
<evidence type="ECO:0000313" key="4">
    <source>
        <dbReference type="EMBL" id="TDG90102.1"/>
    </source>
</evidence>
<dbReference type="RefSeq" id="WP_057961691.1">
    <property type="nucleotide sequence ID" value="NZ_BAAAXO010000013.1"/>
</dbReference>
<reference evidence="2 5" key="1">
    <citation type="journal article" date="2017" name="Biosci Microbiota Food Health">
        <title>Genomic characterization reconfirms the taxonomic status of Lactobacillus parakefiri.</title>
        <authorList>
            <person name="Tanizawa Y."/>
            <person name="Kobayashi H."/>
            <person name="Kaminuma E."/>
            <person name="Sakamoto M."/>
            <person name="Ohkuma M."/>
            <person name="Nakamura Y."/>
            <person name="Arita M."/>
            <person name="Tohno M."/>
        </authorList>
    </citation>
    <scope>NUCLEOTIDE SEQUENCE [LARGE SCALE GENOMIC DNA]</scope>
    <source>
        <strain evidence="2 5">JCM 8573</strain>
    </source>
</reference>
<dbReference type="AlphaFoldDB" id="A0A269YPQ7"/>
<proteinExistence type="predicted"/>
<evidence type="ECO:0000313" key="6">
    <source>
        <dbReference type="Proteomes" id="UP000216802"/>
    </source>
</evidence>
<accession>A0A269YPQ7</accession>
<protein>
    <recommendedName>
        <fullName evidence="1">DUF6440 domain-containing protein</fullName>
    </recommendedName>
</protein>
<organism evidence="3 6">
    <name type="scientific">Lentilactobacillus parakefiri</name>
    <dbReference type="NCBI Taxonomy" id="152332"/>
    <lineage>
        <taxon>Bacteria</taxon>
        <taxon>Bacillati</taxon>
        <taxon>Bacillota</taxon>
        <taxon>Bacilli</taxon>
        <taxon>Lactobacillales</taxon>
        <taxon>Lactobacillaceae</taxon>
        <taxon>Lentilactobacillus</taxon>
    </lineage>
</organism>
<dbReference type="OrthoDB" id="9135364at2"/>
<evidence type="ECO:0000313" key="5">
    <source>
        <dbReference type="Proteomes" id="UP000214739"/>
    </source>
</evidence>
<reference evidence="4 7" key="3">
    <citation type="journal article" date="2019" name="Appl. Microbiol. Biotechnol.">
        <title>Uncovering carbohydrate metabolism through a genotype-phenotype association study of 56 lactic acid bacteria genomes.</title>
        <authorList>
            <person name="Buron-Moles G."/>
            <person name="Chailyan A."/>
            <person name="Dolejs I."/>
            <person name="Forster J."/>
            <person name="Miks M.H."/>
        </authorList>
    </citation>
    <scope>NUCLEOTIDE SEQUENCE [LARGE SCALE GENOMIC DNA]</scope>
    <source>
        <strain evidence="4 7">DSM 10551</strain>
    </source>
</reference>
<gene>
    <name evidence="3" type="ORF">B8W98_00400</name>
    <name evidence="4" type="ORF">C5L28_000155</name>
    <name evidence="2" type="ORF">LPKJCM_00621</name>
</gene>
<evidence type="ECO:0000313" key="7">
    <source>
        <dbReference type="Proteomes" id="UP000294668"/>
    </source>
</evidence>
<sequence length="68" mass="7087">MFGNQKAKKRFTSTKLESTDSGNLVSVITDRQTGVQYLNIGGGGVSTGGGVTVLVDADGKPLLNDDQE</sequence>
<evidence type="ECO:0000313" key="3">
    <source>
        <dbReference type="EMBL" id="PAK87532.1"/>
    </source>
</evidence>
<dbReference type="Pfam" id="PF20037">
    <property type="entry name" value="DUF6440"/>
    <property type="match status" value="1"/>
</dbReference>
<dbReference type="EMBL" id="PUFL01000072">
    <property type="protein sequence ID" value="TDG90102.1"/>
    <property type="molecule type" value="Genomic_DNA"/>
</dbReference>
<dbReference type="InterPro" id="IPR045515">
    <property type="entry name" value="DUF6440"/>
</dbReference>
<dbReference type="Proteomes" id="UP000216802">
    <property type="component" value="Unassembled WGS sequence"/>
</dbReference>
<dbReference type="Proteomes" id="UP000294668">
    <property type="component" value="Unassembled WGS sequence"/>
</dbReference>
<keyword evidence="7" id="KW-1185">Reference proteome</keyword>
<reference evidence="3 6" key="2">
    <citation type="submission" date="2017-04" db="EMBL/GenBank/DDBJ databases">
        <title>Kefir bacterial isolates.</title>
        <authorList>
            <person name="Kim Y."/>
            <person name="Blasche S."/>
            <person name="Patil K.R."/>
        </authorList>
    </citation>
    <scope>NUCLEOTIDE SEQUENCE [LARGE SCALE GENOMIC DNA]</scope>
    <source>
        <strain evidence="3 6">OG2</strain>
    </source>
</reference>
<dbReference type="EMBL" id="BDGB01000039">
    <property type="protein sequence ID" value="GAW71540.1"/>
    <property type="molecule type" value="Genomic_DNA"/>
</dbReference>
<dbReference type="Proteomes" id="UP000214739">
    <property type="component" value="Unassembled WGS sequence"/>
</dbReference>